<proteinExistence type="predicted"/>
<dbReference type="GO" id="GO:0051607">
    <property type="term" value="P:defense response to virus"/>
    <property type="evidence" value="ECO:0007669"/>
    <property type="project" value="UniProtKB-KW"/>
</dbReference>
<evidence type="ECO:0000313" key="3">
    <source>
        <dbReference type="Proteomes" id="UP001213681"/>
    </source>
</evidence>
<dbReference type="EMBL" id="JAPVEA010000006">
    <property type="protein sequence ID" value="KAJ5449951.1"/>
    <property type="molecule type" value="Genomic_DNA"/>
</dbReference>
<dbReference type="RefSeq" id="XP_056765486.1">
    <property type="nucleotide sequence ID" value="XM_056909782.1"/>
</dbReference>
<name>A0AAD6G2Y2_9EURO</name>
<dbReference type="NCBIfam" id="TIGR02593">
    <property type="entry name" value="CRISPR_cas5"/>
    <property type="match status" value="1"/>
</dbReference>
<organism evidence="2 3">
    <name type="scientific">Penicillium daleae</name>
    <dbReference type="NCBI Taxonomy" id="63821"/>
    <lineage>
        <taxon>Eukaryota</taxon>
        <taxon>Fungi</taxon>
        <taxon>Dikarya</taxon>
        <taxon>Ascomycota</taxon>
        <taxon>Pezizomycotina</taxon>
        <taxon>Eurotiomycetes</taxon>
        <taxon>Eurotiomycetidae</taxon>
        <taxon>Eurotiales</taxon>
        <taxon>Aspergillaceae</taxon>
        <taxon>Penicillium</taxon>
    </lineage>
</organism>
<keyword evidence="3" id="KW-1185">Reference proteome</keyword>
<dbReference type="Proteomes" id="UP001213681">
    <property type="component" value="Unassembled WGS sequence"/>
</dbReference>
<reference evidence="2" key="2">
    <citation type="journal article" date="2023" name="IMA Fungus">
        <title>Comparative genomic study of the Penicillium genus elucidates a diverse pangenome and 15 lateral gene transfer events.</title>
        <authorList>
            <person name="Petersen C."/>
            <person name="Sorensen T."/>
            <person name="Nielsen M.R."/>
            <person name="Sondergaard T.E."/>
            <person name="Sorensen J.L."/>
            <person name="Fitzpatrick D.A."/>
            <person name="Frisvad J.C."/>
            <person name="Nielsen K.L."/>
        </authorList>
    </citation>
    <scope>NUCLEOTIDE SEQUENCE</scope>
    <source>
        <strain evidence="2">IBT 16125</strain>
    </source>
</reference>
<dbReference type="AlphaFoldDB" id="A0AAD6G2Y2"/>
<dbReference type="GeneID" id="81600025"/>
<evidence type="ECO:0000256" key="1">
    <source>
        <dbReference type="ARBA" id="ARBA00023118"/>
    </source>
</evidence>
<gene>
    <name evidence="2" type="ORF">N7458_006400</name>
</gene>
<protein>
    <submittedName>
        <fullName evidence="2">Uncharacterized protein</fullName>
    </submittedName>
</protein>
<accession>A0AAD6G2Y2</accession>
<evidence type="ECO:0000313" key="2">
    <source>
        <dbReference type="EMBL" id="KAJ5449951.1"/>
    </source>
</evidence>
<reference evidence="2" key="1">
    <citation type="submission" date="2022-12" db="EMBL/GenBank/DDBJ databases">
        <authorList>
            <person name="Petersen C."/>
        </authorList>
    </citation>
    <scope>NUCLEOTIDE SEQUENCE</scope>
    <source>
        <strain evidence="2">IBT 16125</strain>
    </source>
</reference>
<dbReference type="InterPro" id="IPR013422">
    <property type="entry name" value="CRISPR-assoc_prot_Cas5_N"/>
</dbReference>
<sequence length="111" mass="12177">MARASNRELHSTVPGLESARFSDGAVSLPVTDESIPILSVFDNAILASDTQSTFNHSTHGEFNGEYPKVPKIEIRPNLQRSRLKRAKVCEALTYLLPPYTAIYAILEAGGF</sequence>
<keyword evidence="1" id="KW-0051">Antiviral defense</keyword>
<comment type="caution">
    <text evidence="2">The sequence shown here is derived from an EMBL/GenBank/DDBJ whole genome shotgun (WGS) entry which is preliminary data.</text>
</comment>